<evidence type="ECO:0000256" key="5">
    <source>
        <dbReference type="ARBA" id="ARBA00023136"/>
    </source>
</evidence>
<dbReference type="Pfam" id="PF17200">
    <property type="entry name" value="sCache_2"/>
    <property type="match status" value="1"/>
</dbReference>
<evidence type="ECO:0000259" key="7">
    <source>
        <dbReference type="Pfam" id="PF17200"/>
    </source>
</evidence>
<accession>A0A1I7M7F2</accession>
<keyword evidence="3" id="KW-0812">Transmembrane</keyword>
<evidence type="ECO:0000313" key="8">
    <source>
        <dbReference type="EMBL" id="SFV17864.1"/>
    </source>
</evidence>
<evidence type="ECO:0000256" key="1">
    <source>
        <dbReference type="ARBA" id="ARBA00004651"/>
    </source>
</evidence>
<dbReference type="RefSeq" id="WP_177307824.1">
    <property type="nucleotide sequence ID" value="NZ_FPBO01000078.1"/>
</dbReference>
<keyword evidence="4" id="KW-1133">Transmembrane helix</keyword>
<feature type="domain" description="Single Cache" evidence="7">
    <location>
        <begin position="52"/>
        <end position="152"/>
    </location>
</feature>
<keyword evidence="2" id="KW-1003">Cell membrane</keyword>
<evidence type="ECO:0000256" key="4">
    <source>
        <dbReference type="ARBA" id="ARBA00022989"/>
    </source>
</evidence>
<comment type="subcellular location">
    <subcellularLocation>
        <location evidence="1">Cell membrane</location>
        <topology evidence="1">Multi-pass membrane protein</topology>
    </subcellularLocation>
</comment>
<dbReference type="STRING" id="1035707.SAMN05216552_10783"/>
<keyword evidence="9" id="KW-1185">Reference proteome</keyword>
<protein>
    <submittedName>
        <fullName evidence="8">Single Cache domain 2-containing protein</fullName>
    </submittedName>
</protein>
<proteinExistence type="predicted"/>
<reference evidence="9" key="1">
    <citation type="submission" date="2016-10" db="EMBL/GenBank/DDBJ databases">
        <authorList>
            <person name="Varghese N."/>
            <person name="Submissions S."/>
        </authorList>
    </citation>
    <scope>NUCLEOTIDE SEQUENCE [LARGE SCALE GENOMIC DNA]</scope>
    <source>
        <strain evidence="9">CGMCC 1.11014</strain>
    </source>
</reference>
<evidence type="ECO:0000313" key="9">
    <source>
        <dbReference type="Proteomes" id="UP000199391"/>
    </source>
</evidence>
<evidence type="ECO:0000256" key="3">
    <source>
        <dbReference type="ARBA" id="ARBA00022692"/>
    </source>
</evidence>
<dbReference type="AlphaFoldDB" id="A0A1I7M7F2"/>
<name>A0A1I7M7F2_9BURK</name>
<dbReference type="Proteomes" id="UP000199391">
    <property type="component" value="Unassembled WGS sequence"/>
</dbReference>
<dbReference type="EMBL" id="FPBO01000078">
    <property type="protein sequence ID" value="SFV17864.1"/>
    <property type="molecule type" value="Genomic_DNA"/>
</dbReference>
<keyword evidence="6" id="KW-0732">Signal</keyword>
<evidence type="ECO:0000256" key="2">
    <source>
        <dbReference type="ARBA" id="ARBA00022475"/>
    </source>
</evidence>
<gene>
    <name evidence="8" type="ORF">SAMN05216552_10783</name>
</gene>
<dbReference type="GO" id="GO:0005886">
    <property type="term" value="C:plasma membrane"/>
    <property type="evidence" value="ECO:0007669"/>
    <property type="project" value="UniProtKB-SubCell"/>
</dbReference>
<feature type="signal peptide" evidence="6">
    <location>
        <begin position="1"/>
        <end position="22"/>
    </location>
</feature>
<organism evidence="8 9">
    <name type="scientific">Pseudoduganella namucuonensis</name>
    <dbReference type="NCBI Taxonomy" id="1035707"/>
    <lineage>
        <taxon>Bacteria</taxon>
        <taxon>Pseudomonadati</taxon>
        <taxon>Pseudomonadota</taxon>
        <taxon>Betaproteobacteria</taxon>
        <taxon>Burkholderiales</taxon>
        <taxon>Oxalobacteraceae</taxon>
        <taxon>Telluria group</taxon>
        <taxon>Pseudoduganella</taxon>
    </lineage>
</organism>
<dbReference type="InterPro" id="IPR033480">
    <property type="entry name" value="sCache_2"/>
</dbReference>
<dbReference type="Gene3D" id="3.30.450.20">
    <property type="entry name" value="PAS domain"/>
    <property type="match status" value="1"/>
</dbReference>
<sequence length="154" mass="16863">MKTMLKMFAAASMAVAAGPLFAADMGTTQEAEALVKKASAYLKSADRTKALAEINNPKGMFVDRDLYVFVLDLKGTTLAAGSDSVRRSVGMNVFDVRDIDGKYYVRDMISTATGKGSGWVDFKFPNRLKNDVIEKRSNYVQRVDDLVIGCGAFR</sequence>
<evidence type="ECO:0000256" key="6">
    <source>
        <dbReference type="SAM" id="SignalP"/>
    </source>
</evidence>
<keyword evidence="5" id="KW-0472">Membrane</keyword>
<feature type="chain" id="PRO_5011734392" evidence="6">
    <location>
        <begin position="23"/>
        <end position="154"/>
    </location>
</feature>